<evidence type="ECO:0000256" key="5">
    <source>
        <dbReference type="ARBA" id="ARBA00022679"/>
    </source>
</evidence>
<comment type="caution">
    <text evidence="14">The sequence shown here is derived from an EMBL/GenBank/DDBJ whole genome shotgun (WGS) entry which is preliminary data.</text>
</comment>
<evidence type="ECO:0000259" key="13">
    <source>
        <dbReference type="Pfam" id="PF09084"/>
    </source>
</evidence>
<evidence type="ECO:0000256" key="4">
    <source>
        <dbReference type="ARBA" id="ARBA00011738"/>
    </source>
</evidence>
<dbReference type="EMBL" id="JAJOMB010000019">
    <property type="protein sequence ID" value="MCD5314917.1"/>
    <property type="molecule type" value="Genomic_DNA"/>
</dbReference>
<evidence type="ECO:0000256" key="9">
    <source>
        <dbReference type="ARBA" id="ARBA00023004"/>
    </source>
</evidence>
<evidence type="ECO:0000256" key="3">
    <source>
        <dbReference type="ARBA" id="ARBA00009406"/>
    </source>
</evidence>
<evidence type="ECO:0000313" key="15">
    <source>
        <dbReference type="Proteomes" id="UP001138997"/>
    </source>
</evidence>
<dbReference type="PROSITE" id="PS51318">
    <property type="entry name" value="TAT"/>
    <property type="match status" value="1"/>
</dbReference>
<keyword evidence="15" id="KW-1185">Reference proteome</keyword>
<evidence type="ECO:0000313" key="14">
    <source>
        <dbReference type="EMBL" id="MCD5314917.1"/>
    </source>
</evidence>
<dbReference type="InterPro" id="IPR015168">
    <property type="entry name" value="SsuA/THI5"/>
</dbReference>
<feature type="domain" description="SsuA/THI5-like" evidence="13">
    <location>
        <begin position="48"/>
        <end position="260"/>
    </location>
</feature>
<keyword evidence="5" id="KW-0808">Transferase</keyword>
<evidence type="ECO:0000256" key="7">
    <source>
        <dbReference type="ARBA" id="ARBA00022898"/>
    </source>
</evidence>
<feature type="chain" id="PRO_5040964338" description="Thiamine pyrimidine synthase" evidence="12">
    <location>
        <begin position="32"/>
        <end position="346"/>
    </location>
</feature>
<keyword evidence="6" id="KW-0479">Metal-binding</keyword>
<keyword evidence="9" id="KW-0408">Iron</keyword>
<dbReference type="InterPro" id="IPR027939">
    <property type="entry name" value="NMT1/THI5"/>
</dbReference>
<dbReference type="PANTHER" id="PTHR31528:SF1">
    <property type="entry name" value="4-AMINO-5-HYDROXYMETHYL-2-METHYLPYRIMIDINE PHOSPHATE SYNTHASE THI11-RELATED"/>
    <property type="match status" value="1"/>
</dbReference>
<dbReference type="Gene3D" id="3.40.190.10">
    <property type="entry name" value="Periplasmic binding protein-like II"/>
    <property type="match status" value="2"/>
</dbReference>
<dbReference type="PROSITE" id="PS51257">
    <property type="entry name" value="PROKAR_LIPOPROTEIN"/>
    <property type="match status" value="1"/>
</dbReference>
<dbReference type="GO" id="GO:0009228">
    <property type="term" value="P:thiamine biosynthetic process"/>
    <property type="evidence" value="ECO:0007669"/>
    <property type="project" value="UniProtKB-KW"/>
</dbReference>
<keyword evidence="7" id="KW-0663">Pyridoxal phosphate</keyword>
<dbReference type="AlphaFoldDB" id="A0A9X1NH22"/>
<sequence>MTRLSRRGVLAAALSATVLAASACGSSSAEAGNADLTEVSVALSWTPNTDYTGVFAADELGYYEEAGIKLKVIPYSSTSPETLVAHDQADFGFSYQAGVTYARAAGQDVVAVYAPNQKGTYAISVSADRDDIQSPKDLDGKTYAGFGSPDEKPLLEYVIKQDGGKGEFKSIALDTSAYEAVYSKKADFTIPVVTWQGVEAERSGKPLKNFAPTDFGFPDQYSVLLAASQKYLDGNTEVAKKFLAATAKGYSYSADEPEKAADLLVKANSSQLGDAELVRASQKVLADEGYLNTEAGKVGAQDPQFWTGYGSFLYENGLLTDTDGKALSAEPDWSTYYSNDYLPGGN</sequence>
<comment type="pathway">
    <text evidence="2">Cofactor biosynthesis; thiamine diphosphate biosynthesis.</text>
</comment>
<dbReference type="GO" id="GO:0046872">
    <property type="term" value="F:metal ion binding"/>
    <property type="evidence" value="ECO:0007669"/>
    <property type="project" value="UniProtKB-KW"/>
</dbReference>
<comment type="similarity">
    <text evidence="3">Belongs to the NMT1/THI5 family.</text>
</comment>
<evidence type="ECO:0000256" key="8">
    <source>
        <dbReference type="ARBA" id="ARBA00022977"/>
    </source>
</evidence>
<organism evidence="14 15">
    <name type="scientific">Kineosporia babensis</name>
    <dbReference type="NCBI Taxonomy" id="499548"/>
    <lineage>
        <taxon>Bacteria</taxon>
        <taxon>Bacillati</taxon>
        <taxon>Actinomycetota</taxon>
        <taxon>Actinomycetes</taxon>
        <taxon>Kineosporiales</taxon>
        <taxon>Kineosporiaceae</taxon>
        <taxon>Kineosporia</taxon>
    </lineage>
</organism>
<dbReference type="InterPro" id="IPR006311">
    <property type="entry name" value="TAT_signal"/>
</dbReference>
<dbReference type="Proteomes" id="UP001138997">
    <property type="component" value="Unassembled WGS sequence"/>
</dbReference>
<evidence type="ECO:0000256" key="1">
    <source>
        <dbReference type="ARBA" id="ARBA00003469"/>
    </source>
</evidence>
<evidence type="ECO:0000256" key="11">
    <source>
        <dbReference type="ARBA" id="ARBA00048179"/>
    </source>
</evidence>
<dbReference type="RefSeq" id="WP_231447723.1">
    <property type="nucleotide sequence ID" value="NZ_JAJOMB010000019.1"/>
</dbReference>
<dbReference type="Pfam" id="PF09084">
    <property type="entry name" value="NMT1"/>
    <property type="match status" value="1"/>
</dbReference>
<dbReference type="GO" id="GO:0016740">
    <property type="term" value="F:transferase activity"/>
    <property type="evidence" value="ECO:0007669"/>
    <property type="project" value="UniProtKB-KW"/>
</dbReference>
<comment type="catalytic activity">
    <reaction evidence="11">
        <text>N(6)-(pyridoxal phosphate)-L-lysyl-[4-amino-5-hydroxymethyl-2-methylpyrimidine phosphate synthase] + L-histidyl-[4-amino-5-hydroxymethyl-2-methylpyrimidine phosphate synthase] + 2 Fe(3+) + 4 H2O = L-lysyl-[4-amino-5-hydroxymethyl-2-methylpyrimidine phosphate synthase] + (2S)-2-amino-5-hydroxy-4-oxopentanoyl-[4-amino-5-hydroxymethyl-2-methylpyrimidine phosphate synthase] + 4-amino-2-methyl-5-(phosphooxymethyl)pyrimidine + 3-oxopropanoate + 2 Fe(2+) + 2 H(+)</text>
        <dbReference type="Rhea" id="RHEA:65756"/>
        <dbReference type="Rhea" id="RHEA-COMP:16892"/>
        <dbReference type="Rhea" id="RHEA-COMP:16893"/>
        <dbReference type="Rhea" id="RHEA-COMP:16894"/>
        <dbReference type="Rhea" id="RHEA-COMP:16895"/>
        <dbReference type="ChEBI" id="CHEBI:15377"/>
        <dbReference type="ChEBI" id="CHEBI:15378"/>
        <dbReference type="ChEBI" id="CHEBI:29033"/>
        <dbReference type="ChEBI" id="CHEBI:29034"/>
        <dbReference type="ChEBI" id="CHEBI:29969"/>
        <dbReference type="ChEBI" id="CHEBI:29979"/>
        <dbReference type="ChEBI" id="CHEBI:33190"/>
        <dbReference type="ChEBI" id="CHEBI:58354"/>
        <dbReference type="ChEBI" id="CHEBI:143915"/>
        <dbReference type="ChEBI" id="CHEBI:157692"/>
    </reaction>
    <physiologicalReaction direction="left-to-right" evidence="11">
        <dbReference type="Rhea" id="RHEA:65757"/>
    </physiologicalReaction>
</comment>
<accession>A0A9X1NH22</accession>
<comment type="subunit">
    <text evidence="4">Homodimer.</text>
</comment>
<keyword evidence="8" id="KW-0784">Thiamine biosynthesis</keyword>
<keyword evidence="12" id="KW-0732">Signal</keyword>
<evidence type="ECO:0000256" key="12">
    <source>
        <dbReference type="SAM" id="SignalP"/>
    </source>
</evidence>
<comment type="function">
    <text evidence="1">Responsible for the formation of the pyrimidine heterocycle in the thiamine biosynthesis pathway. Catalyzes the formation of hydroxymethylpyrimidine phosphate (HMP-P) from histidine and pyridoxal phosphate (PLP). The protein uses PLP and the active site histidine to form HMP-P, generating an inactive enzyme. The enzyme can only undergo a single turnover, which suggests it is a suicide enzyme.</text>
</comment>
<dbReference type="SUPFAM" id="SSF53850">
    <property type="entry name" value="Periplasmic binding protein-like II"/>
    <property type="match status" value="1"/>
</dbReference>
<evidence type="ECO:0000256" key="2">
    <source>
        <dbReference type="ARBA" id="ARBA00004948"/>
    </source>
</evidence>
<dbReference type="PANTHER" id="PTHR31528">
    <property type="entry name" value="4-AMINO-5-HYDROXYMETHYL-2-METHYLPYRIMIDINE PHOSPHATE SYNTHASE THI11-RELATED"/>
    <property type="match status" value="1"/>
</dbReference>
<gene>
    <name evidence="14" type="ORF">LR394_28845</name>
</gene>
<protein>
    <recommendedName>
        <fullName evidence="10">Thiamine pyrimidine synthase</fullName>
    </recommendedName>
</protein>
<reference evidence="14" key="1">
    <citation type="submission" date="2021-11" db="EMBL/GenBank/DDBJ databases">
        <title>Streptomyces corallinus and Kineosporia corallina sp. nov., two new coral-derived marine actinobacteria.</title>
        <authorList>
            <person name="Buangrab K."/>
            <person name="Sutthacheep M."/>
            <person name="Yeemin T."/>
            <person name="Harunari E."/>
            <person name="Igarashi Y."/>
            <person name="Sripreechasak P."/>
            <person name="Kanchanasin P."/>
            <person name="Tanasupawat S."/>
            <person name="Phongsopitanun W."/>
        </authorList>
    </citation>
    <scope>NUCLEOTIDE SEQUENCE</scope>
    <source>
        <strain evidence="14">JCM 31032</strain>
    </source>
</reference>
<name>A0A9X1NH22_9ACTN</name>
<proteinExistence type="inferred from homology"/>
<evidence type="ECO:0000256" key="10">
    <source>
        <dbReference type="ARBA" id="ARBA00033171"/>
    </source>
</evidence>
<feature type="signal peptide" evidence="12">
    <location>
        <begin position="1"/>
        <end position="31"/>
    </location>
</feature>
<evidence type="ECO:0000256" key="6">
    <source>
        <dbReference type="ARBA" id="ARBA00022723"/>
    </source>
</evidence>